<sequence length="407" mass="46719">MYTIHHKEILAKHVRQGKDFSRGKPLILPWWFKLKRTWVNSSAMPTDPHHTPIITQPSSSQPQRKQKSRRSKRKENGVPQPSDPTNVADETVNKEPSMQLNELMDFYTKLQQRVLDLEIQRLLKLRRLQGRKIHDIDVDEDITLENVHDAEMFDVNDLDGDEMVVENEVVAKKKDDEVNVVEEVVSSAEETVNAAIITEDEITLAQALEELKSVKPKVTTATTTTTKGILLQEPSESITTKTTTTITIPSKDKGKGIMVKQSLQMKKKDQITFDEQEAIGLQVEFDEEVRLEREKDKANNMAGWKPKDLKSKSFANIQELFDKAFKRVNTFVDFRTELVDGSDVRAKGSETREENDAVWRRITGKQRVGLEDLIPVEYICEVSKSTCLYVGREEISLYTCYNHRYAK</sequence>
<evidence type="ECO:0000256" key="1">
    <source>
        <dbReference type="SAM" id="MobiDB-lite"/>
    </source>
</evidence>
<dbReference type="Proteomes" id="UP001151760">
    <property type="component" value="Unassembled WGS sequence"/>
</dbReference>
<gene>
    <name evidence="2" type="ORF">Tco_1123109</name>
</gene>
<protein>
    <submittedName>
        <fullName evidence="2">Uncharacterized protein</fullName>
    </submittedName>
</protein>
<feature type="region of interest" description="Disordered" evidence="1">
    <location>
        <begin position="43"/>
        <end position="92"/>
    </location>
</feature>
<reference evidence="2" key="1">
    <citation type="journal article" date="2022" name="Int. J. Mol. Sci.">
        <title>Draft Genome of Tanacetum Coccineum: Genomic Comparison of Closely Related Tanacetum-Family Plants.</title>
        <authorList>
            <person name="Yamashiro T."/>
            <person name="Shiraishi A."/>
            <person name="Nakayama K."/>
            <person name="Satake H."/>
        </authorList>
    </citation>
    <scope>NUCLEOTIDE SEQUENCE</scope>
</reference>
<evidence type="ECO:0000313" key="2">
    <source>
        <dbReference type="EMBL" id="GJU06679.1"/>
    </source>
</evidence>
<dbReference type="EMBL" id="BQNB010021464">
    <property type="protein sequence ID" value="GJU06679.1"/>
    <property type="molecule type" value="Genomic_DNA"/>
</dbReference>
<evidence type="ECO:0000313" key="3">
    <source>
        <dbReference type="Proteomes" id="UP001151760"/>
    </source>
</evidence>
<comment type="caution">
    <text evidence="2">The sequence shown here is derived from an EMBL/GenBank/DDBJ whole genome shotgun (WGS) entry which is preliminary data.</text>
</comment>
<keyword evidence="3" id="KW-1185">Reference proteome</keyword>
<feature type="compositionally biased region" description="Basic residues" evidence="1">
    <location>
        <begin position="64"/>
        <end position="73"/>
    </location>
</feature>
<accession>A0ABQ5J2P1</accession>
<reference evidence="2" key="2">
    <citation type="submission" date="2022-01" db="EMBL/GenBank/DDBJ databases">
        <authorList>
            <person name="Yamashiro T."/>
            <person name="Shiraishi A."/>
            <person name="Satake H."/>
            <person name="Nakayama K."/>
        </authorList>
    </citation>
    <scope>NUCLEOTIDE SEQUENCE</scope>
</reference>
<organism evidence="2 3">
    <name type="scientific">Tanacetum coccineum</name>
    <dbReference type="NCBI Taxonomy" id="301880"/>
    <lineage>
        <taxon>Eukaryota</taxon>
        <taxon>Viridiplantae</taxon>
        <taxon>Streptophyta</taxon>
        <taxon>Embryophyta</taxon>
        <taxon>Tracheophyta</taxon>
        <taxon>Spermatophyta</taxon>
        <taxon>Magnoliopsida</taxon>
        <taxon>eudicotyledons</taxon>
        <taxon>Gunneridae</taxon>
        <taxon>Pentapetalae</taxon>
        <taxon>asterids</taxon>
        <taxon>campanulids</taxon>
        <taxon>Asterales</taxon>
        <taxon>Asteraceae</taxon>
        <taxon>Asteroideae</taxon>
        <taxon>Anthemideae</taxon>
        <taxon>Anthemidinae</taxon>
        <taxon>Tanacetum</taxon>
    </lineage>
</organism>
<proteinExistence type="predicted"/>
<name>A0ABQ5J2P1_9ASTR</name>